<reference evidence="4" key="2">
    <citation type="submission" date="2011-01" db="EMBL/GenBank/DDBJ databases">
        <title>The complete genome of Deinococcus maricopensis DSM 21211.</title>
        <authorList>
            <consortium name="US DOE Joint Genome Institute (JGI-PGF)"/>
            <person name="Lucas S."/>
            <person name="Copeland A."/>
            <person name="Lapidus A."/>
            <person name="Goodwin L."/>
            <person name="Pitluck S."/>
            <person name="Kyrpides N."/>
            <person name="Mavromatis K."/>
            <person name="Pagani I."/>
            <person name="Ivanova N."/>
            <person name="Ovchinnikova G."/>
            <person name="Zeytun A."/>
            <person name="Detter J.C."/>
            <person name="Han C."/>
            <person name="Land M."/>
            <person name="Hauser L."/>
            <person name="Markowitz V."/>
            <person name="Cheng J.-F."/>
            <person name="Hugenholtz P."/>
            <person name="Woyke T."/>
            <person name="Wu D."/>
            <person name="Pukall R."/>
            <person name="Gehrich-Schroeter G."/>
            <person name="Brambilla E."/>
            <person name="Klenk H.-P."/>
            <person name="Eisen J.A."/>
        </authorList>
    </citation>
    <scope>NUCLEOTIDE SEQUENCE [LARGE SCALE GENOMIC DNA]</scope>
    <source>
        <strain evidence="4">DSM 21211 / LMG 22137 / NRRL B-23946 / LB-34</strain>
    </source>
</reference>
<dbReference type="InterPro" id="IPR050643">
    <property type="entry name" value="Periplasmic_pilus_chap"/>
</dbReference>
<keyword evidence="1" id="KW-0732">Signal</keyword>
<dbReference type="KEGG" id="dmr:Deima_1489"/>
<dbReference type="Gene3D" id="2.60.40.10">
    <property type="entry name" value="Immunoglobulins"/>
    <property type="match status" value="1"/>
</dbReference>
<evidence type="ECO:0000313" key="4">
    <source>
        <dbReference type="Proteomes" id="UP000008635"/>
    </source>
</evidence>
<organism evidence="3 4">
    <name type="scientific">Deinococcus maricopensis (strain DSM 21211 / LMG 22137 / NRRL B-23946 / LB-34)</name>
    <dbReference type="NCBI Taxonomy" id="709986"/>
    <lineage>
        <taxon>Bacteria</taxon>
        <taxon>Thermotogati</taxon>
        <taxon>Deinococcota</taxon>
        <taxon>Deinococci</taxon>
        <taxon>Deinococcales</taxon>
        <taxon>Deinococcaceae</taxon>
        <taxon>Deinococcus</taxon>
    </lineage>
</organism>
<evidence type="ECO:0000313" key="3">
    <source>
        <dbReference type="EMBL" id="ADV67138.1"/>
    </source>
</evidence>
<dbReference type="InterPro" id="IPR016147">
    <property type="entry name" value="Pili_assmbl_chaperone_N"/>
</dbReference>
<dbReference type="EMBL" id="CP002454">
    <property type="protein sequence ID" value="ADV67138.1"/>
    <property type="molecule type" value="Genomic_DNA"/>
</dbReference>
<keyword evidence="4" id="KW-1185">Reference proteome</keyword>
<gene>
    <name evidence="3" type="ordered locus">Deima_1489</name>
</gene>
<dbReference type="Pfam" id="PF00345">
    <property type="entry name" value="PapD_N"/>
    <property type="match status" value="1"/>
</dbReference>
<dbReference type="GO" id="GO:0030288">
    <property type="term" value="C:outer membrane-bounded periplasmic space"/>
    <property type="evidence" value="ECO:0007669"/>
    <property type="project" value="InterPro"/>
</dbReference>
<sequence precursor="true">MILTAQHRLCLAGLALLTAAQAGSFSASPAKVVLTPQAPIQTIDVQNYATQDVQIQVQVQAWTVVNGLNVYVPTSDVIVTPPVLKIDPRGSRTVRVGWTKPSTGPEMYYRVFLQEVPTSASLKQNTVQQLLRFSFPALTRRQKDPLAYKLNWTATAAPDGKWTLTVQNTGEGFVNLASVKLVRGPALTPLTVEIPYVFSKDSRSWPLPPDAAGSGDPLTVRVQVGDKTEDYVVQVR</sequence>
<dbReference type="InterPro" id="IPR013783">
    <property type="entry name" value="Ig-like_fold"/>
</dbReference>
<name>E8U7U9_DEIML</name>
<dbReference type="AlphaFoldDB" id="E8U7U9"/>
<dbReference type="SUPFAM" id="SSF49354">
    <property type="entry name" value="PapD-like"/>
    <property type="match status" value="1"/>
</dbReference>
<reference evidence="3 4" key="1">
    <citation type="journal article" date="2011" name="Stand. Genomic Sci.">
        <title>Complete genome sequence of Deinococcus maricopensis type strain (LB-34).</title>
        <authorList>
            <person name="Pukall R."/>
            <person name="Zeytun A."/>
            <person name="Lucas S."/>
            <person name="Lapidus A."/>
            <person name="Hammon N."/>
            <person name="Deshpande S."/>
            <person name="Nolan M."/>
            <person name="Cheng J.F."/>
            <person name="Pitluck S."/>
            <person name="Liolios K."/>
            <person name="Pagani I."/>
            <person name="Mikhailova N."/>
            <person name="Ivanova N."/>
            <person name="Mavromatis K."/>
            <person name="Pati A."/>
            <person name="Tapia R."/>
            <person name="Han C."/>
            <person name="Goodwin L."/>
            <person name="Chen A."/>
            <person name="Palaniappan K."/>
            <person name="Land M."/>
            <person name="Hauser L."/>
            <person name="Chang Y.J."/>
            <person name="Jeffries C.D."/>
            <person name="Brambilla E.M."/>
            <person name="Rohde M."/>
            <person name="Goker M."/>
            <person name="Detter J.C."/>
            <person name="Woyke T."/>
            <person name="Bristow J."/>
            <person name="Eisen J.A."/>
            <person name="Markowitz V."/>
            <person name="Hugenholtz P."/>
            <person name="Kyrpides N.C."/>
            <person name="Klenk H.P."/>
        </authorList>
    </citation>
    <scope>NUCLEOTIDE SEQUENCE [LARGE SCALE GENOMIC DNA]</scope>
    <source>
        <strain evidence="4">DSM 21211 / LMG 22137 / NRRL B-23946 / LB-34</strain>
    </source>
</reference>
<dbReference type="HOGENOM" id="CLU_076533_2_0_0"/>
<evidence type="ECO:0000259" key="2">
    <source>
        <dbReference type="Pfam" id="PF00345"/>
    </source>
</evidence>
<dbReference type="RefSeq" id="WP_013556643.1">
    <property type="nucleotide sequence ID" value="NC_014958.1"/>
</dbReference>
<evidence type="ECO:0000256" key="1">
    <source>
        <dbReference type="SAM" id="SignalP"/>
    </source>
</evidence>
<feature type="chain" id="PRO_5003228449" evidence="1">
    <location>
        <begin position="23"/>
        <end position="236"/>
    </location>
</feature>
<protein>
    <submittedName>
        <fullName evidence="3">Chaperone protein PmfD, putative</fullName>
    </submittedName>
</protein>
<feature type="domain" description="Pili assembly chaperone N-terminal" evidence="2">
    <location>
        <begin position="27"/>
        <end position="138"/>
    </location>
</feature>
<feature type="signal peptide" evidence="1">
    <location>
        <begin position="1"/>
        <end position="22"/>
    </location>
</feature>
<dbReference type="InterPro" id="IPR008962">
    <property type="entry name" value="PapD-like_sf"/>
</dbReference>
<dbReference type="Proteomes" id="UP000008635">
    <property type="component" value="Chromosome"/>
</dbReference>
<accession>E8U7U9</accession>
<dbReference type="PANTHER" id="PTHR30251:SF4">
    <property type="entry name" value="SLR1668 PROTEIN"/>
    <property type="match status" value="1"/>
</dbReference>
<dbReference type="eggNOG" id="COG3121">
    <property type="taxonomic scope" value="Bacteria"/>
</dbReference>
<proteinExistence type="predicted"/>
<dbReference type="GO" id="GO:0071555">
    <property type="term" value="P:cell wall organization"/>
    <property type="evidence" value="ECO:0007669"/>
    <property type="project" value="InterPro"/>
</dbReference>
<dbReference type="OrthoDB" id="65700at2"/>
<dbReference type="PANTHER" id="PTHR30251">
    <property type="entry name" value="PILUS ASSEMBLY CHAPERONE"/>
    <property type="match status" value="1"/>
</dbReference>
<dbReference type="STRING" id="709986.Deima_1489"/>